<gene>
    <name evidence="3" type="ORF">CUN48_05685</name>
</gene>
<dbReference type="EMBL" id="PGTN01000027">
    <property type="protein sequence ID" value="PJF47999.1"/>
    <property type="molecule type" value="Genomic_DNA"/>
</dbReference>
<feature type="transmembrane region" description="Helical" evidence="2">
    <location>
        <begin position="21"/>
        <end position="45"/>
    </location>
</feature>
<accession>A0A2M8QDW9</accession>
<dbReference type="SUPFAM" id="SSF53474">
    <property type="entry name" value="alpha/beta-Hydrolases"/>
    <property type="match status" value="1"/>
</dbReference>
<dbReference type="Pfam" id="PF00756">
    <property type="entry name" value="Esterase"/>
    <property type="match status" value="1"/>
</dbReference>
<dbReference type="InterPro" id="IPR029058">
    <property type="entry name" value="AB_hydrolase_fold"/>
</dbReference>
<organism evidence="3 4">
    <name type="scientific">Candidatus Thermofonsia Clade 3 bacterium</name>
    <dbReference type="NCBI Taxonomy" id="2364212"/>
    <lineage>
        <taxon>Bacteria</taxon>
        <taxon>Bacillati</taxon>
        <taxon>Chloroflexota</taxon>
        <taxon>Candidatus Thermofontia</taxon>
        <taxon>Candidatus Thermofonsia Clade 3</taxon>
    </lineage>
</organism>
<evidence type="ECO:0000313" key="3">
    <source>
        <dbReference type="EMBL" id="PJF47999.1"/>
    </source>
</evidence>
<evidence type="ECO:0000256" key="2">
    <source>
        <dbReference type="SAM" id="Phobius"/>
    </source>
</evidence>
<name>A0A2M8QDW9_9CHLR</name>
<dbReference type="InterPro" id="IPR050583">
    <property type="entry name" value="Mycobacterial_A85_antigen"/>
</dbReference>
<reference evidence="3 4" key="1">
    <citation type="submission" date="2017-11" db="EMBL/GenBank/DDBJ databases">
        <title>Evolution of Phototrophy in the Chloroflexi Phylum Driven by Horizontal Gene Transfer.</title>
        <authorList>
            <person name="Ward L.M."/>
            <person name="Hemp J."/>
            <person name="Shih P.M."/>
            <person name="Mcglynn S.E."/>
            <person name="Fischer W."/>
        </authorList>
    </citation>
    <scope>NUCLEOTIDE SEQUENCE [LARGE SCALE GENOMIC DNA]</scope>
    <source>
        <strain evidence="3">JP3_7</strain>
    </source>
</reference>
<proteinExistence type="predicted"/>
<feature type="compositionally biased region" description="Low complexity" evidence="1">
    <location>
        <begin position="105"/>
        <end position="114"/>
    </location>
</feature>
<dbReference type="Proteomes" id="UP000230790">
    <property type="component" value="Unassembled WGS sequence"/>
</dbReference>
<keyword evidence="2" id="KW-1133">Transmembrane helix</keyword>
<feature type="region of interest" description="Disordered" evidence="1">
    <location>
        <begin position="105"/>
        <end position="128"/>
    </location>
</feature>
<evidence type="ECO:0000256" key="1">
    <source>
        <dbReference type="SAM" id="MobiDB-lite"/>
    </source>
</evidence>
<dbReference type="PANTHER" id="PTHR48098">
    <property type="entry name" value="ENTEROCHELIN ESTERASE-RELATED"/>
    <property type="match status" value="1"/>
</dbReference>
<dbReference type="InterPro" id="IPR000801">
    <property type="entry name" value="Esterase-like"/>
</dbReference>
<sequence length="407" mass="43905">MYARSNSPDPINAPARARGKVPLGPALLVIALIVGAAFLAIYALASREASASDPGIIQVIYVQPTPMQLLVGHASASLTSALEASVGTSSVIPQPRREWLESAARPLMPTRARPTAPPPPTATPDARSAPPRAEIALLSDGFAAPPCSQPAGQIITETLDSDITVVPITVHIYLPPCYDPERYAYPTLYLIHGTAFEQGGWLYNGVPRVADLQMSLGVLPPFIIVMPGADMRAGEASRYSWTNTGPGSYDDFVVNELLPYIDQHYSTWADRDGRAIGGISRGGYWSIEIAFAHPDLFSAVGGHSPSVFTRLVGVPPNFSMLSMARSIDALRDLRIWLDSGNADWAKVDMRKLMDDLDAAGVPYHAEIGEGGHEDSYWTSRVPDYLAFYAASWPRVPRAKMLDRAAAP</sequence>
<dbReference type="Gene3D" id="3.40.50.1820">
    <property type="entry name" value="alpha/beta hydrolase"/>
    <property type="match status" value="1"/>
</dbReference>
<keyword evidence="2" id="KW-0812">Transmembrane</keyword>
<protein>
    <recommendedName>
        <fullName evidence="5">Esterase</fullName>
    </recommendedName>
</protein>
<evidence type="ECO:0000313" key="4">
    <source>
        <dbReference type="Proteomes" id="UP000230790"/>
    </source>
</evidence>
<evidence type="ECO:0008006" key="5">
    <source>
        <dbReference type="Google" id="ProtNLM"/>
    </source>
</evidence>
<dbReference type="PANTHER" id="PTHR48098:SF6">
    <property type="entry name" value="FERRI-BACILLIBACTIN ESTERASE BESA"/>
    <property type="match status" value="1"/>
</dbReference>
<keyword evidence="2" id="KW-0472">Membrane</keyword>
<comment type="caution">
    <text evidence="3">The sequence shown here is derived from an EMBL/GenBank/DDBJ whole genome shotgun (WGS) entry which is preliminary data.</text>
</comment>
<dbReference type="AlphaFoldDB" id="A0A2M8QDW9"/>